<keyword evidence="3" id="KW-1185">Reference proteome</keyword>
<feature type="region of interest" description="Disordered" evidence="1">
    <location>
        <begin position="174"/>
        <end position="318"/>
    </location>
</feature>
<gene>
    <name evidence="2" type="ORF">Slin15195_G024490</name>
</gene>
<feature type="compositionally biased region" description="Polar residues" evidence="1">
    <location>
        <begin position="199"/>
        <end position="222"/>
    </location>
</feature>
<dbReference type="Proteomes" id="UP001056384">
    <property type="component" value="Chromosome 2"/>
</dbReference>
<evidence type="ECO:0000256" key="1">
    <source>
        <dbReference type="SAM" id="MobiDB-lite"/>
    </source>
</evidence>
<name>A0A9Q9AHE5_9PEZI</name>
<reference evidence="2" key="1">
    <citation type="submission" date="2022-06" db="EMBL/GenBank/DDBJ databases">
        <title>Complete genome sequences of two strains of the flax pathogen Septoria linicola.</title>
        <authorList>
            <person name="Lapalu N."/>
            <person name="Simon A."/>
            <person name="Demenou B."/>
            <person name="Paumier D."/>
            <person name="Guillot M.-P."/>
            <person name="Gout L."/>
            <person name="Valade R."/>
        </authorList>
    </citation>
    <scope>NUCLEOTIDE SEQUENCE</scope>
    <source>
        <strain evidence="2">SE15195</strain>
    </source>
</reference>
<evidence type="ECO:0000313" key="2">
    <source>
        <dbReference type="EMBL" id="USW49130.1"/>
    </source>
</evidence>
<feature type="compositionally biased region" description="Acidic residues" evidence="1">
    <location>
        <begin position="258"/>
        <end position="271"/>
    </location>
</feature>
<evidence type="ECO:0000313" key="3">
    <source>
        <dbReference type="Proteomes" id="UP001056384"/>
    </source>
</evidence>
<feature type="compositionally biased region" description="Polar residues" evidence="1">
    <location>
        <begin position="1"/>
        <end position="21"/>
    </location>
</feature>
<accession>A0A9Q9AHE5</accession>
<organism evidence="2 3">
    <name type="scientific">Septoria linicola</name>
    <dbReference type="NCBI Taxonomy" id="215465"/>
    <lineage>
        <taxon>Eukaryota</taxon>
        <taxon>Fungi</taxon>
        <taxon>Dikarya</taxon>
        <taxon>Ascomycota</taxon>
        <taxon>Pezizomycotina</taxon>
        <taxon>Dothideomycetes</taxon>
        <taxon>Dothideomycetidae</taxon>
        <taxon>Mycosphaerellales</taxon>
        <taxon>Mycosphaerellaceae</taxon>
        <taxon>Septoria</taxon>
    </lineage>
</organism>
<feature type="compositionally biased region" description="Basic and acidic residues" evidence="1">
    <location>
        <begin position="272"/>
        <end position="318"/>
    </location>
</feature>
<dbReference type="EMBL" id="CP099419">
    <property type="protein sequence ID" value="USW49130.1"/>
    <property type="molecule type" value="Genomic_DNA"/>
</dbReference>
<dbReference type="AlphaFoldDB" id="A0A9Q9AHE5"/>
<proteinExistence type="predicted"/>
<feature type="region of interest" description="Disordered" evidence="1">
    <location>
        <begin position="1"/>
        <end position="24"/>
    </location>
</feature>
<sequence>MSNSRHQLRTTSNTATQSRAITLSPAPETTAIRGFVDTLGPARPNQLLVVLRFSHLRHFINQAVNDNLTSHLHRKRGRPPAMTGTALSKRCSDLRRRINDNVKAAIAEDWDALHKWYKPVKIHEESDATWDALLKQQEAVKERVETARKPSTDPVKKLHIVKALRNEFPKIAAQVPAPAESEPEPEPEPETPKLVEKPSFSSSPLPSYEATTGMAQSRSLNFLTARPVEDPAQSAVKRPFATPIDRRPIKRAKREAADSDDDNDGEDSDEETNGKDDGDFDPKQERGERAAARREQKQRSDDSATKAPKNDMTEEQLLRQHEELKAKFRLDQIQIFKQIAILKKDPQKHWELLEEELEIKLKRDKEKLRRKILGAE</sequence>
<protein>
    <submittedName>
        <fullName evidence="2">Uncharacterized protein</fullName>
    </submittedName>
</protein>
<dbReference type="OrthoDB" id="3641365at2759"/>